<keyword evidence="1" id="KW-0812">Transmembrane</keyword>
<organism evidence="2 3">
    <name type="scientific">Litoreibacter ponti</name>
    <dbReference type="NCBI Taxonomy" id="1510457"/>
    <lineage>
        <taxon>Bacteria</taxon>
        <taxon>Pseudomonadati</taxon>
        <taxon>Pseudomonadota</taxon>
        <taxon>Alphaproteobacteria</taxon>
        <taxon>Rhodobacterales</taxon>
        <taxon>Roseobacteraceae</taxon>
        <taxon>Litoreibacter</taxon>
    </lineage>
</organism>
<evidence type="ECO:0000256" key="1">
    <source>
        <dbReference type="SAM" id="Phobius"/>
    </source>
</evidence>
<keyword evidence="3" id="KW-1185">Reference proteome</keyword>
<dbReference type="Proteomes" id="UP000243978">
    <property type="component" value="Unassembled WGS sequence"/>
</dbReference>
<reference evidence="2 3" key="1">
    <citation type="submission" date="2018-04" db="EMBL/GenBank/DDBJ databases">
        <title>Genomic Encyclopedia of Archaeal and Bacterial Type Strains, Phase II (KMG-II): from individual species to whole genera.</title>
        <authorList>
            <person name="Goeker M."/>
        </authorList>
    </citation>
    <scope>NUCLEOTIDE SEQUENCE [LARGE SCALE GENOMIC DNA]</scope>
    <source>
        <strain evidence="2 3">DSM 100977</strain>
    </source>
</reference>
<feature type="transmembrane region" description="Helical" evidence="1">
    <location>
        <begin position="50"/>
        <end position="70"/>
    </location>
</feature>
<accession>A0A2T6BE75</accession>
<protein>
    <submittedName>
        <fullName evidence="2">Uncharacterized protein</fullName>
    </submittedName>
</protein>
<keyword evidence="1" id="KW-0472">Membrane</keyword>
<proteinExistence type="predicted"/>
<evidence type="ECO:0000313" key="3">
    <source>
        <dbReference type="Proteomes" id="UP000243978"/>
    </source>
</evidence>
<dbReference type="AlphaFoldDB" id="A0A2T6BE75"/>
<gene>
    <name evidence="2" type="ORF">C8N43_3170</name>
</gene>
<comment type="caution">
    <text evidence="2">The sequence shown here is derived from an EMBL/GenBank/DDBJ whole genome shotgun (WGS) entry which is preliminary data.</text>
</comment>
<sequence>MLLDSGLSSILEGFAIWVVAQPIILLVALFAMPAGALLRMVLGLAFERPRAVALISGAFIGLCGSVFVLFSTEDGWSAWLQVISVGLLAGIFGGWTWWRIEKPFLDR</sequence>
<feature type="transmembrane region" description="Helical" evidence="1">
    <location>
        <begin position="14"/>
        <end position="38"/>
    </location>
</feature>
<name>A0A2T6BE75_9RHOB</name>
<evidence type="ECO:0000313" key="2">
    <source>
        <dbReference type="EMBL" id="PTX54356.1"/>
    </source>
</evidence>
<feature type="transmembrane region" description="Helical" evidence="1">
    <location>
        <begin position="76"/>
        <end position="98"/>
    </location>
</feature>
<dbReference type="EMBL" id="QBKS01000002">
    <property type="protein sequence ID" value="PTX54356.1"/>
    <property type="molecule type" value="Genomic_DNA"/>
</dbReference>
<keyword evidence="1" id="KW-1133">Transmembrane helix</keyword>